<proteinExistence type="predicted"/>
<dbReference type="PANTHER" id="PTHR11070:SF2">
    <property type="entry name" value="ATP-DEPENDENT DNA HELICASE SRS2"/>
    <property type="match status" value="1"/>
</dbReference>
<dbReference type="GO" id="GO:0005524">
    <property type="term" value="F:ATP binding"/>
    <property type="evidence" value="ECO:0007669"/>
    <property type="project" value="InterPro"/>
</dbReference>
<keyword evidence="2" id="KW-1185">Reference proteome</keyword>
<dbReference type="PANTHER" id="PTHR11070">
    <property type="entry name" value="UVRD / RECB / PCRA DNA HELICASE FAMILY MEMBER"/>
    <property type="match status" value="1"/>
</dbReference>
<dbReference type="InterPro" id="IPR027417">
    <property type="entry name" value="P-loop_NTPase"/>
</dbReference>
<dbReference type="HOGENOM" id="CLU_010692_0_0_1"/>
<dbReference type="SUPFAM" id="SSF52540">
    <property type="entry name" value="P-loop containing nucleoside triphosphate hydrolases"/>
    <property type="match status" value="1"/>
</dbReference>
<organism evidence="1 2">
    <name type="scientific">Serendipita indica (strain DSM 11827)</name>
    <name type="common">Root endophyte fungus</name>
    <name type="synonym">Piriformospora indica</name>
    <dbReference type="NCBI Taxonomy" id="1109443"/>
    <lineage>
        <taxon>Eukaryota</taxon>
        <taxon>Fungi</taxon>
        <taxon>Dikarya</taxon>
        <taxon>Basidiomycota</taxon>
        <taxon>Agaricomycotina</taxon>
        <taxon>Agaricomycetes</taxon>
        <taxon>Sebacinales</taxon>
        <taxon>Serendipitaceae</taxon>
        <taxon>Serendipita</taxon>
    </lineage>
</organism>
<dbReference type="GO" id="GO:0000725">
    <property type="term" value="P:recombinational repair"/>
    <property type="evidence" value="ECO:0007669"/>
    <property type="project" value="TreeGrafter"/>
</dbReference>
<protein>
    <submittedName>
        <fullName evidence="1">Uncharacterized protein</fullName>
    </submittedName>
</protein>
<dbReference type="OrthoDB" id="3216789at2759"/>
<reference evidence="1 2" key="1">
    <citation type="journal article" date="2011" name="PLoS Pathog.">
        <title>Endophytic Life Strategies Decoded by Genome and Transcriptome Analyses of the Mutualistic Root Symbiont Piriformospora indica.</title>
        <authorList>
            <person name="Zuccaro A."/>
            <person name="Lahrmann U."/>
            <person name="Guldener U."/>
            <person name="Langen G."/>
            <person name="Pfiffi S."/>
            <person name="Biedenkopf D."/>
            <person name="Wong P."/>
            <person name="Samans B."/>
            <person name="Grimm C."/>
            <person name="Basiewicz M."/>
            <person name="Murat C."/>
            <person name="Martin F."/>
            <person name="Kogel K.H."/>
        </authorList>
    </citation>
    <scope>NUCLEOTIDE SEQUENCE [LARGE SCALE GENOMIC DNA]</scope>
    <source>
        <strain evidence="1 2">DSM 11827</strain>
    </source>
</reference>
<accession>G4T9Y4</accession>
<gene>
    <name evidence="1" type="ORF">PIIN_11770</name>
</gene>
<dbReference type="Pfam" id="PF13245">
    <property type="entry name" value="AAA_19"/>
    <property type="match status" value="1"/>
</dbReference>
<dbReference type="GO" id="GO:0005634">
    <property type="term" value="C:nucleus"/>
    <property type="evidence" value="ECO:0007669"/>
    <property type="project" value="TreeGrafter"/>
</dbReference>
<dbReference type="STRING" id="1109443.G4T9Y4"/>
<dbReference type="GO" id="GO:0043138">
    <property type="term" value="F:3'-5' DNA helicase activity"/>
    <property type="evidence" value="ECO:0007669"/>
    <property type="project" value="TreeGrafter"/>
</dbReference>
<dbReference type="EMBL" id="CAFZ01000026">
    <property type="protein sequence ID" value="CCA68150.1"/>
    <property type="molecule type" value="Genomic_DNA"/>
</dbReference>
<dbReference type="Gene3D" id="3.40.50.300">
    <property type="entry name" value="P-loop containing nucleotide triphosphate hydrolases"/>
    <property type="match status" value="2"/>
</dbReference>
<evidence type="ECO:0000313" key="2">
    <source>
        <dbReference type="Proteomes" id="UP000007148"/>
    </source>
</evidence>
<name>G4T9Y4_SERID</name>
<sequence length="749" mass="84060">MEMGKELLDPTALTPVVGYQCSQQARLSAPKSSPSWSLRRQIFTPSALQNLIVDDLADRNTNVLVNARPGSGKTSTALSVADRYRGRRILFLTYSRRLRDITESKMQDLERSPGAEVEVETFHEMIGTLYKCQVDNDLLLRKLRLLGMQPNWDGVAPYDLIIIDEVQDMTPDLYWVSQVICSNPNGPKPQLLLLGDPHQMIYGYRDGDWRYIEEGDSIFNTNPPHIWKRRDLDISFRLTVPNATLANEYLGKEYVQASPRRWEAKLPMYIVYDRKDEGQVDKLLDILYAKIQDHRGVEDSDGSPSVAILSPYIDQNYPLIQLINQLSTEKGVLFAKTTEDDSSKDPQVLFGKVALSSFHAFKGAEAALTIVFGVDTSSAILRSAPSASTMSVDKHLLNPQFVGLTRAKKELIIVQSHSENPFPGITLDRLDKLTTFIDLTGQYKPKEKAKRRSNRPLRAAALVKHCSIDIQEKAFAEYLKVKQLSSPHLDQLPGFEPVVKTKIAPALYEGVGDLFGLAIVEAFQLHSQENRPNFDISYSKDDMKTIIDGVWKEHSRVSSLIFRKRQLHRTRWLDAASLAHATERLCQFIGAEDDLTFRVMATRELDLPGRPAVRIKGVADVVCHTTGSGKAPTLYAVKYKGQLGPEDCLQLVVNGMLQCAPPEVGHAERSFPRLILINIADGQVLEIQSDYERAEKLVKALVAARETPPMIGENSEGGKDSFAADCARIREEVEGASPFREIPQLRFWD</sequence>
<evidence type="ECO:0000313" key="1">
    <source>
        <dbReference type="EMBL" id="CCA68150.1"/>
    </source>
</evidence>
<dbReference type="Proteomes" id="UP000007148">
    <property type="component" value="Unassembled WGS sequence"/>
</dbReference>
<dbReference type="GO" id="GO:0003677">
    <property type="term" value="F:DNA binding"/>
    <property type="evidence" value="ECO:0007669"/>
    <property type="project" value="InterPro"/>
</dbReference>
<dbReference type="eggNOG" id="ENOG502RE2I">
    <property type="taxonomic scope" value="Eukaryota"/>
</dbReference>
<dbReference type="InterPro" id="IPR000212">
    <property type="entry name" value="DNA_helicase_UvrD/REP"/>
</dbReference>
<dbReference type="InParanoid" id="G4T9Y4"/>
<comment type="caution">
    <text evidence="1">The sequence shown here is derived from an EMBL/GenBank/DDBJ whole genome shotgun (WGS) entry which is preliminary data.</text>
</comment>
<dbReference type="AlphaFoldDB" id="G4T9Y4"/>